<sequence length="65" mass="7435">MREHECKCLKNQKCDDDNFTAVQELEIKGKTGWYLVNCSKGKNQAFGIAYCPYCGERLAELEGEK</sequence>
<evidence type="ECO:0000313" key="2">
    <source>
        <dbReference type="Proteomes" id="UP001065549"/>
    </source>
</evidence>
<keyword evidence="2" id="KW-1185">Reference proteome</keyword>
<accession>A0A9J6QZV5</accession>
<reference evidence="1" key="1">
    <citation type="submission" date="2022-09" db="EMBL/GenBank/DDBJ databases">
        <title>Culturomic study of gut microbiota in children with autism spectrum disorder.</title>
        <authorList>
            <person name="Efimov B.A."/>
            <person name="Chaplin A.V."/>
            <person name="Sokolova S.R."/>
            <person name="Pikina A.P."/>
            <person name="Korzhanova M."/>
            <person name="Belova V."/>
            <person name="Korostin D."/>
        </authorList>
    </citation>
    <scope>NUCLEOTIDE SEQUENCE</scope>
    <source>
        <strain evidence="1">ASD5510</strain>
    </source>
</reference>
<organism evidence="1 2">
    <name type="scientific">Hominibacterium faecale</name>
    <dbReference type="NCBI Taxonomy" id="2839743"/>
    <lineage>
        <taxon>Bacteria</taxon>
        <taxon>Bacillati</taxon>
        <taxon>Bacillota</taxon>
        <taxon>Clostridia</taxon>
        <taxon>Peptostreptococcales</taxon>
        <taxon>Anaerovoracaceae</taxon>
        <taxon>Hominibacterium</taxon>
    </lineage>
</organism>
<name>A0A9J6QZV5_9FIRM</name>
<comment type="caution">
    <text evidence="1">The sequence shown here is derived from an EMBL/GenBank/DDBJ whole genome shotgun (WGS) entry which is preliminary data.</text>
</comment>
<dbReference type="RefSeq" id="WP_148397351.1">
    <property type="nucleotide sequence ID" value="NZ_JAOSHN010000027.1"/>
</dbReference>
<protein>
    <submittedName>
        <fullName evidence="1">Uncharacterized protein</fullName>
    </submittedName>
</protein>
<dbReference type="Proteomes" id="UP001065549">
    <property type="component" value="Unassembled WGS sequence"/>
</dbReference>
<dbReference type="EMBL" id="JAOSHN010000027">
    <property type="protein sequence ID" value="MCU7381067.1"/>
    <property type="molecule type" value="Genomic_DNA"/>
</dbReference>
<evidence type="ECO:0000313" key="1">
    <source>
        <dbReference type="EMBL" id="MCU7381067.1"/>
    </source>
</evidence>
<gene>
    <name evidence="1" type="ORF">OBO34_22385</name>
</gene>
<dbReference type="AlphaFoldDB" id="A0A9J6QZV5"/>
<proteinExistence type="predicted"/>